<accession>A0A3M8AF52</accession>
<dbReference type="Proteomes" id="UP000275048">
    <property type="component" value="Unassembled WGS sequence"/>
</dbReference>
<name>A0A3M8AF52_9MICO</name>
<evidence type="ECO:0000256" key="2">
    <source>
        <dbReference type="SAM" id="SignalP"/>
    </source>
</evidence>
<feature type="compositionally biased region" description="Basic and acidic residues" evidence="1">
    <location>
        <begin position="37"/>
        <end position="55"/>
    </location>
</feature>
<feature type="region of interest" description="Disordered" evidence="1">
    <location>
        <begin position="15"/>
        <end position="59"/>
    </location>
</feature>
<dbReference type="PANTHER" id="PTHR30032">
    <property type="entry name" value="N-ACETYLMURAMOYL-L-ALANINE AMIDASE-RELATED"/>
    <property type="match status" value="1"/>
</dbReference>
<dbReference type="Gene3D" id="3.40.50.12090">
    <property type="match status" value="2"/>
</dbReference>
<feature type="chain" id="PRO_5017974286" evidence="2">
    <location>
        <begin position="21"/>
        <end position="684"/>
    </location>
</feature>
<dbReference type="AlphaFoldDB" id="A0A3M8AF52"/>
<proteinExistence type="predicted"/>
<sequence>MAVGLMVVLAALGSTAPAAGATTSGPTSAPTSAPTARDPEPPGRPDDPPRRREPPARPSAVLEERFAHTSLDRSLAAGLQAAPADNRIVGSVIAAGGADVVTEAALTAAASVSDRSTERGGGPDRYDTAVVLSTQHYAANTAEVWLATGENFPDGLSASAVAGARGGPVLLTRPNSLPPGVAAELARLDPERIWIVGGTGVVSDGILRTVQAAVPAATVSRVAGADRYATAAAVAGAFFDTAPAAFVATGLNFPDALGAGPAAAGEDAPALLVTATTVPPATEAQLRRLHPPVVYVVGGSDVVSDGVAGRIRTITGGQVVRVSGSDRYATAAAVADRFFDATTASVVLATGLNFPDGLSAGAVAGALDSPLLLVDAHDVPPRVTIDAARRVSWWLPASGRVLRYTVITHPDDEFAAWSVSGDFDPRRYDVLIVLTTGESTRFCTGLPVSNPWMSLEYLPQPQPTGVQYSERCKKHRMDSWNVFVHGAGIGDVGPYEQLTGGPVTFDGREIPVPLSRDEAGTVVTADTFDLAVGADAAVVSFDMGALTTDEVLWAVQTTRGLADRFPTQVEGDLIGAGYYNDSSIGYADLHEDHLAVYELLGNVDLGLPGSQYQTVGHYQSARTFGATVVDYCGYMCHPAAPAPFHGGMGHFQYSYGWLGDGYWPPGQVDAYAGFSQYESFAKWF</sequence>
<organism evidence="3 4">
    <name type="scientific">Agromyces tardus</name>
    <dbReference type="NCBI Taxonomy" id="2583849"/>
    <lineage>
        <taxon>Bacteria</taxon>
        <taxon>Bacillati</taxon>
        <taxon>Actinomycetota</taxon>
        <taxon>Actinomycetes</taxon>
        <taxon>Micrococcales</taxon>
        <taxon>Microbacteriaceae</taxon>
        <taxon>Agromyces</taxon>
    </lineage>
</organism>
<evidence type="ECO:0000256" key="1">
    <source>
        <dbReference type="SAM" id="MobiDB-lite"/>
    </source>
</evidence>
<keyword evidence="2" id="KW-0732">Signal</keyword>
<comment type="caution">
    <text evidence="3">The sequence shown here is derived from an EMBL/GenBank/DDBJ whole genome shotgun (WGS) entry which is preliminary data.</text>
</comment>
<keyword evidence="4" id="KW-1185">Reference proteome</keyword>
<reference evidence="3 4" key="1">
    <citation type="submission" date="2018-10" db="EMBL/GenBank/DDBJ databases">
        <title>Isolation, diversity and antibacterial activity of antinobacteria from the wheat rhizosphere soil.</title>
        <authorList>
            <person name="Sun T."/>
        </authorList>
    </citation>
    <scope>NUCLEOTIDE SEQUENCE [LARGE SCALE GENOMIC DNA]</scope>
    <source>
        <strain evidence="3 4">SJ-23</strain>
    </source>
</reference>
<feature type="compositionally biased region" description="Low complexity" evidence="1">
    <location>
        <begin position="15"/>
        <end position="36"/>
    </location>
</feature>
<evidence type="ECO:0000313" key="4">
    <source>
        <dbReference type="Proteomes" id="UP000275048"/>
    </source>
</evidence>
<dbReference type="EMBL" id="RHHB01000014">
    <property type="protein sequence ID" value="RNB49833.1"/>
    <property type="molecule type" value="Genomic_DNA"/>
</dbReference>
<gene>
    <name evidence="3" type="ORF">EDM22_09510</name>
</gene>
<dbReference type="InterPro" id="IPR007253">
    <property type="entry name" value="Cell_wall-bd_2"/>
</dbReference>
<dbReference type="PANTHER" id="PTHR30032:SF8">
    <property type="entry name" value="GERMINATION-SPECIFIC N-ACETYLMURAMOYL-L-ALANINE AMIDASE"/>
    <property type="match status" value="1"/>
</dbReference>
<dbReference type="Pfam" id="PF04122">
    <property type="entry name" value="CW_binding_2"/>
    <property type="match status" value="3"/>
</dbReference>
<evidence type="ECO:0000313" key="3">
    <source>
        <dbReference type="EMBL" id="RNB49833.1"/>
    </source>
</evidence>
<protein>
    <submittedName>
        <fullName evidence="3">Cell wall-binding repeat-containing protein</fullName>
    </submittedName>
</protein>
<dbReference type="InterPro" id="IPR051922">
    <property type="entry name" value="Bact_Sporulation_Assoc"/>
</dbReference>
<feature type="signal peptide" evidence="2">
    <location>
        <begin position="1"/>
        <end position="20"/>
    </location>
</feature>